<protein>
    <recommendedName>
        <fullName evidence="2">DUF6468 domain-containing protein</fullName>
    </recommendedName>
</protein>
<feature type="transmembrane region" description="Helical" evidence="1">
    <location>
        <begin position="6"/>
        <end position="24"/>
    </location>
</feature>
<name>A0A2W7I3E8_9PROT</name>
<feature type="domain" description="DUF6468" evidence="2">
    <location>
        <begin position="34"/>
        <end position="108"/>
    </location>
</feature>
<keyword evidence="1" id="KW-0812">Transmembrane</keyword>
<dbReference type="Proteomes" id="UP000249688">
    <property type="component" value="Unassembled WGS sequence"/>
</dbReference>
<dbReference type="InterPro" id="IPR045531">
    <property type="entry name" value="DUF6468"/>
</dbReference>
<accession>A0A2W7I3E8</accession>
<evidence type="ECO:0000256" key="1">
    <source>
        <dbReference type="SAM" id="Phobius"/>
    </source>
</evidence>
<organism evidence="3 4">
    <name type="scientific">Humitalea rosea</name>
    <dbReference type="NCBI Taxonomy" id="990373"/>
    <lineage>
        <taxon>Bacteria</taxon>
        <taxon>Pseudomonadati</taxon>
        <taxon>Pseudomonadota</taxon>
        <taxon>Alphaproteobacteria</taxon>
        <taxon>Acetobacterales</taxon>
        <taxon>Roseomonadaceae</taxon>
        <taxon>Humitalea</taxon>
    </lineage>
</organism>
<keyword evidence="4" id="KW-1185">Reference proteome</keyword>
<evidence type="ECO:0000313" key="3">
    <source>
        <dbReference type="EMBL" id="PZW41296.1"/>
    </source>
</evidence>
<dbReference type="OrthoDB" id="7285081at2"/>
<sequence length="142" mass="15208">MTALEWGVQALLLGLLGVALPFLLRLERQLRAIRAERGAMADGEAGLRQASEAAESAALRLRAVADGAGRGLAERVAKAEPLRDDLRFLTERAEALADRLDGLVRAARPLAPARAVAAEPPQAERVPSQAERDLMRALGITR</sequence>
<keyword evidence="1" id="KW-0472">Membrane</keyword>
<dbReference type="EMBL" id="QKYU01000021">
    <property type="protein sequence ID" value="PZW41296.1"/>
    <property type="molecule type" value="Genomic_DNA"/>
</dbReference>
<reference evidence="3 4" key="1">
    <citation type="submission" date="2018-06" db="EMBL/GenBank/DDBJ databases">
        <title>Genomic Encyclopedia of Archaeal and Bacterial Type Strains, Phase II (KMG-II): from individual species to whole genera.</title>
        <authorList>
            <person name="Goeker M."/>
        </authorList>
    </citation>
    <scope>NUCLEOTIDE SEQUENCE [LARGE SCALE GENOMIC DNA]</scope>
    <source>
        <strain evidence="3 4">DSM 24525</strain>
    </source>
</reference>
<dbReference type="RefSeq" id="WP_111399481.1">
    <property type="nucleotide sequence ID" value="NZ_QKYU01000021.1"/>
</dbReference>
<proteinExistence type="predicted"/>
<gene>
    <name evidence="3" type="ORF">C8P66_1213</name>
</gene>
<dbReference type="Pfam" id="PF20072">
    <property type="entry name" value="DUF6468"/>
    <property type="match status" value="1"/>
</dbReference>
<dbReference type="AlphaFoldDB" id="A0A2W7I3E8"/>
<evidence type="ECO:0000259" key="2">
    <source>
        <dbReference type="Pfam" id="PF20072"/>
    </source>
</evidence>
<keyword evidence="1" id="KW-1133">Transmembrane helix</keyword>
<comment type="caution">
    <text evidence="3">The sequence shown here is derived from an EMBL/GenBank/DDBJ whole genome shotgun (WGS) entry which is preliminary data.</text>
</comment>
<evidence type="ECO:0000313" key="4">
    <source>
        <dbReference type="Proteomes" id="UP000249688"/>
    </source>
</evidence>